<dbReference type="EMBL" id="CP007441">
    <property type="protein sequence ID" value="AHL74995.1"/>
    <property type="molecule type" value="Genomic_DNA"/>
</dbReference>
<evidence type="ECO:0000256" key="1">
    <source>
        <dbReference type="ARBA" id="ARBA00001933"/>
    </source>
</evidence>
<dbReference type="GO" id="GO:0030170">
    <property type="term" value="F:pyridoxal phosphate binding"/>
    <property type="evidence" value="ECO:0007669"/>
    <property type="project" value="InterPro"/>
</dbReference>
<dbReference type="InterPro" id="IPR015422">
    <property type="entry name" value="PyrdxlP-dep_Trfase_small"/>
</dbReference>
<keyword evidence="6" id="KW-0663">Pyridoxal phosphate</keyword>
<gene>
    <name evidence="11" type="ORF">CH92_07725</name>
</gene>
<evidence type="ECO:0000259" key="10">
    <source>
        <dbReference type="Pfam" id="PF00155"/>
    </source>
</evidence>
<proteinExistence type="predicted"/>
<dbReference type="CDD" id="cd00609">
    <property type="entry name" value="AAT_like"/>
    <property type="match status" value="1"/>
</dbReference>
<dbReference type="SUPFAM" id="SSF53383">
    <property type="entry name" value="PLP-dependent transferases"/>
    <property type="match status" value="1"/>
</dbReference>
<evidence type="ECO:0000256" key="4">
    <source>
        <dbReference type="ARBA" id="ARBA00012285"/>
    </source>
</evidence>
<sequence>MLEHGGRLRAAARDFGVPLSDWLDLSTGIAPYGFDLPTIPADAWMRLPEADDVLEVAARDYYRAESLLPVAGSQAAIQILPQLRRQLQVGIISPCYGEYAEAWRRGGHRLIEFSEGGVPRALDQLDVLVVVNPNNPTGRLLPPAQLLDWHAHLAARGGWLIVDEAFIDPTPAQSLAMHSHLPGLIVLRSFGKFFAMAGARLGFVLAEAELLGQLDEALGPWPIAGPSRFMGIALLADRRAQCHQRERLLADAERLAQLLTIHALPPAGGCGLFQWVATKESNRLYEFLAKRGILTRRYRDPSSLRFGLPADEAGWARLASALAAFREIDAWAP</sequence>
<dbReference type="NCBIfam" id="TIGR01140">
    <property type="entry name" value="L_thr_O3P_dcar"/>
    <property type="match status" value="1"/>
</dbReference>
<comment type="pathway">
    <text evidence="3">Cofactor biosynthesis; adenosylcobalamin biosynthesis.</text>
</comment>
<comment type="function">
    <text evidence="2">Decarboxylates L-threonine-O-3-phosphate to yield (R)-1-amino-2-propanol O-2-phosphate, the precursor for the linkage between the nucleotide loop and the corrin ring in cobalamin.</text>
</comment>
<evidence type="ECO:0000313" key="11">
    <source>
        <dbReference type="EMBL" id="AHL74995.1"/>
    </source>
</evidence>
<name>W8QWN6_STUST</name>
<dbReference type="EC" id="4.1.1.81" evidence="4"/>
<reference evidence="11 12" key="2">
    <citation type="submission" date="2014-03" db="EMBL/GenBank/DDBJ databases">
        <authorList>
            <person name="Baltrus D."/>
            <person name="Dougherty K."/>
        </authorList>
    </citation>
    <scope>NUCLEOTIDE SEQUENCE</scope>
    <source>
        <strain evidence="11 12">28a24</strain>
    </source>
</reference>
<dbReference type="PROSITE" id="PS00105">
    <property type="entry name" value="AA_TRANSFER_CLASS_1"/>
    <property type="match status" value="1"/>
</dbReference>
<evidence type="ECO:0000256" key="2">
    <source>
        <dbReference type="ARBA" id="ARBA00003444"/>
    </source>
</evidence>
<evidence type="ECO:0000256" key="6">
    <source>
        <dbReference type="ARBA" id="ARBA00022898"/>
    </source>
</evidence>
<evidence type="ECO:0000256" key="8">
    <source>
        <dbReference type="ARBA" id="ARBA00029996"/>
    </source>
</evidence>
<dbReference type="Pfam" id="PF00155">
    <property type="entry name" value="Aminotran_1_2"/>
    <property type="match status" value="1"/>
</dbReference>
<protein>
    <recommendedName>
        <fullName evidence="4">threonine-phosphate decarboxylase</fullName>
        <ecNumber evidence="4">4.1.1.81</ecNumber>
    </recommendedName>
    <alternativeName>
        <fullName evidence="8">L-threonine-O-3-phosphate decarboxylase</fullName>
    </alternativeName>
</protein>
<dbReference type="GO" id="GO:0048472">
    <property type="term" value="F:threonine-phosphate decarboxylase activity"/>
    <property type="evidence" value="ECO:0007669"/>
    <property type="project" value="UniProtKB-EC"/>
</dbReference>
<dbReference type="KEGG" id="pstt:CH92_07725"/>
<reference evidence="12" key="1">
    <citation type="journal article" date="2014" name="Genome Announc.">
        <title>Complete Genome Sequence of the Highly Transformable Pseudomonas stutzeri Strain 28a24.</title>
        <authorList>
            <person name="Smith B.A."/>
            <person name="Dougherty K.M."/>
            <person name="Baltrus D.A."/>
        </authorList>
    </citation>
    <scope>NUCLEOTIDE SEQUENCE [LARGE SCALE GENOMIC DNA]</scope>
    <source>
        <strain evidence="12">28a24</strain>
    </source>
</reference>
<dbReference type="InterPro" id="IPR004839">
    <property type="entry name" value="Aminotransferase_I/II_large"/>
</dbReference>
<dbReference type="GO" id="GO:0009236">
    <property type="term" value="P:cobalamin biosynthetic process"/>
    <property type="evidence" value="ECO:0007669"/>
    <property type="project" value="UniProtKB-UniPathway"/>
</dbReference>
<dbReference type="PANTHER" id="PTHR42885:SF1">
    <property type="entry name" value="THREONINE-PHOSPHATE DECARBOXYLASE"/>
    <property type="match status" value="1"/>
</dbReference>
<evidence type="ECO:0000256" key="5">
    <source>
        <dbReference type="ARBA" id="ARBA00022573"/>
    </source>
</evidence>
<evidence type="ECO:0000313" key="12">
    <source>
        <dbReference type="Proteomes" id="UP000019522"/>
    </source>
</evidence>
<dbReference type="PANTHER" id="PTHR42885">
    <property type="entry name" value="HISTIDINOL-PHOSPHATE AMINOTRANSFERASE-RELATED"/>
    <property type="match status" value="1"/>
</dbReference>
<dbReference type="PATRIC" id="fig|316.77.peg.1538"/>
<keyword evidence="7 11" id="KW-0456">Lyase</keyword>
<keyword evidence="5" id="KW-0169">Cobalamin biosynthesis</keyword>
<comment type="cofactor">
    <cofactor evidence="1">
        <name>pyridoxal 5'-phosphate</name>
        <dbReference type="ChEBI" id="CHEBI:597326"/>
    </cofactor>
</comment>
<accession>W8QWN6</accession>
<dbReference type="InterPro" id="IPR015424">
    <property type="entry name" value="PyrdxlP-dep_Trfase"/>
</dbReference>
<dbReference type="Gene3D" id="3.90.1150.10">
    <property type="entry name" value="Aspartate Aminotransferase, domain 1"/>
    <property type="match status" value="1"/>
</dbReference>
<dbReference type="RefSeq" id="WP_025241170.1">
    <property type="nucleotide sequence ID" value="NZ_CP007441.1"/>
</dbReference>
<dbReference type="InterPro" id="IPR015421">
    <property type="entry name" value="PyrdxlP-dep_Trfase_major"/>
</dbReference>
<dbReference type="OrthoDB" id="9799304at2"/>
<evidence type="ECO:0000256" key="3">
    <source>
        <dbReference type="ARBA" id="ARBA00004953"/>
    </source>
</evidence>
<evidence type="ECO:0000256" key="7">
    <source>
        <dbReference type="ARBA" id="ARBA00023239"/>
    </source>
</evidence>
<evidence type="ECO:0000256" key="9">
    <source>
        <dbReference type="ARBA" id="ARBA00048531"/>
    </source>
</evidence>
<dbReference type="AlphaFoldDB" id="W8QWN6"/>
<feature type="domain" description="Aminotransferase class I/classII large" evidence="10">
    <location>
        <begin position="57"/>
        <end position="311"/>
    </location>
</feature>
<comment type="catalytic activity">
    <reaction evidence="9">
        <text>O-phospho-L-threonine + H(+) = (R)-1-aminopropan-2-yl phosphate + CO2</text>
        <dbReference type="Rhea" id="RHEA:11492"/>
        <dbReference type="ChEBI" id="CHEBI:15378"/>
        <dbReference type="ChEBI" id="CHEBI:16526"/>
        <dbReference type="ChEBI" id="CHEBI:58563"/>
        <dbReference type="ChEBI" id="CHEBI:58675"/>
        <dbReference type="EC" id="4.1.1.81"/>
    </reaction>
</comment>
<dbReference type="InterPro" id="IPR004838">
    <property type="entry name" value="NHTrfase_class1_PyrdxlP-BS"/>
</dbReference>
<dbReference type="UniPathway" id="UPA00148"/>
<dbReference type="Gene3D" id="3.40.640.10">
    <property type="entry name" value="Type I PLP-dependent aspartate aminotransferase-like (Major domain)"/>
    <property type="match status" value="1"/>
</dbReference>
<organism evidence="11 12">
    <name type="scientific">Stutzerimonas stutzeri</name>
    <name type="common">Pseudomonas stutzeri</name>
    <dbReference type="NCBI Taxonomy" id="316"/>
    <lineage>
        <taxon>Bacteria</taxon>
        <taxon>Pseudomonadati</taxon>
        <taxon>Pseudomonadota</taxon>
        <taxon>Gammaproteobacteria</taxon>
        <taxon>Pseudomonadales</taxon>
        <taxon>Pseudomonadaceae</taxon>
        <taxon>Stutzerimonas</taxon>
    </lineage>
</organism>
<dbReference type="InterPro" id="IPR005860">
    <property type="entry name" value="CobD"/>
</dbReference>
<dbReference type="Proteomes" id="UP000019522">
    <property type="component" value="Chromosome"/>
</dbReference>